<comment type="caution">
    <text evidence="1">The sequence shown here is derived from an EMBL/GenBank/DDBJ whole genome shotgun (WGS) entry which is preliminary data.</text>
</comment>
<reference evidence="1 2" key="1">
    <citation type="submission" date="2021-08" db="EMBL/GenBank/DDBJ databases">
        <title>Draft Genome Sequence of Phanerochaete sordida strain YK-624.</title>
        <authorList>
            <person name="Mori T."/>
            <person name="Dohra H."/>
            <person name="Suzuki T."/>
            <person name="Kawagishi H."/>
            <person name="Hirai H."/>
        </authorList>
    </citation>
    <scope>NUCLEOTIDE SEQUENCE [LARGE SCALE GENOMIC DNA]</scope>
    <source>
        <strain evidence="1 2">YK-624</strain>
    </source>
</reference>
<proteinExistence type="predicted"/>
<gene>
    <name evidence="1" type="ORF">PsYK624_036060</name>
</gene>
<dbReference type="EMBL" id="BPQB01000006">
    <property type="protein sequence ID" value="GJE87523.1"/>
    <property type="molecule type" value="Genomic_DNA"/>
</dbReference>
<name>A0A9P3LB10_9APHY</name>
<dbReference type="AlphaFoldDB" id="A0A9P3LB10"/>
<sequence>MTSRPAARVSASIKSLPAEVLAEVFVLSCAVHAEFNDWCEVNIPVVEYTGIRTAVETLAWEDEGGSAEEPLLPQATHPEPYACLPLSLVCRHWRAVVLECGALWCNIIITSGSLSWTTTLLSRSKEHPVNVACKFSLNQHICVHQVDACTIALKQLHRVRSLRLSSSAPFETKSDLASILTSASYAPSLQNLHIFHHLHTLGIARTWTCPRLKTYEGHCGKGLPWTRPPPFPVQSSLTRFVWRPTTYINGTKPASHELYAVLRQLPVLEHLQVDLSRRYSHQTPGTSLTDLVTDAKRIHLPRLRRVILDGSIQPCSEILDIIDFPAEVAHVTVSSPSSIGYVGYAGPSIWSSVPTFESDRHRGQYLPPPRGYGTEPFAVMEFTLVDDCDNAVICGWRDLVPTTFPGSQDVEDDHRQLQEQAASYGRGVELYVPTSFFETYMRQLLAPFSMSHVQILCLREPWVAWDEQWTTMLPMPFCELRQTRKEP</sequence>
<accession>A0A9P3LB10</accession>
<evidence type="ECO:0008006" key="3">
    <source>
        <dbReference type="Google" id="ProtNLM"/>
    </source>
</evidence>
<organism evidence="1 2">
    <name type="scientific">Phanerochaete sordida</name>
    <dbReference type="NCBI Taxonomy" id="48140"/>
    <lineage>
        <taxon>Eukaryota</taxon>
        <taxon>Fungi</taxon>
        <taxon>Dikarya</taxon>
        <taxon>Basidiomycota</taxon>
        <taxon>Agaricomycotina</taxon>
        <taxon>Agaricomycetes</taxon>
        <taxon>Polyporales</taxon>
        <taxon>Phanerochaetaceae</taxon>
        <taxon>Phanerochaete</taxon>
    </lineage>
</organism>
<keyword evidence="2" id="KW-1185">Reference proteome</keyword>
<evidence type="ECO:0000313" key="1">
    <source>
        <dbReference type="EMBL" id="GJE87523.1"/>
    </source>
</evidence>
<evidence type="ECO:0000313" key="2">
    <source>
        <dbReference type="Proteomes" id="UP000703269"/>
    </source>
</evidence>
<dbReference type="Proteomes" id="UP000703269">
    <property type="component" value="Unassembled WGS sequence"/>
</dbReference>
<protein>
    <recommendedName>
        <fullName evidence="3">F-box domain-containing protein</fullName>
    </recommendedName>
</protein>